<evidence type="ECO:0000313" key="4">
    <source>
        <dbReference type="Proteomes" id="UP000000532"/>
    </source>
</evidence>
<dbReference type="PhylomeDB" id="Q5SHX5"/>
<dbReference type="Gene3D" id="3.40.50.1820">
    <property type="entry name" value="alpha/beta hydrolase"/>
    <property type="match status" value="1"/>
</dbReference>
<evidence type="ECO:0000313" key="3">
    <source>
        <dbReference type="EMBL" id="BAD71428.1"/>
    </source>
</evidence>
<dbReference type="Pfam" id="PF00326">
    <property type="entry name" value="Peptidase_S9"/>
    <property type="match status" value="1"/>
</dbReference>
<dbReference type="PATRIC" id="fig|300852.9.peg.1575"/>
<dbReference type="SUPFAM" id="SSF53474">
    <property type="entry name" value="alpha/beta-Hydrolases"/>
    <property type="match status" value="1"/>
</dbReference>
<proteinExistence type="predicted"/>
<dbReference type="GO" id="GO:0006508">
    <property type="term" value="P:proteolysis"/>
    <property type="evidence" value="ECO:0007669"/>
    <property type="project" value="InterPro"/>
</dbReference>
<dbReference type="EMBL" id="AP008226">
    <property type="protein sequence ID" value="BAD71428.1"/>
    <property type="molecule type" value="Genomic_DNA"/>
</dbReference>
<feature type="domain" description="Peptidase S9 prolyl oligopeptidase catalytic" evidence="2">
    <location>
        <begin position="412"/>
        <end position="617"/>
    </location>
</feature>
<name>Q5SHX5_THET8</name>
<evidence type="ECO:0000259" key="2">
    <source>
        <dbReference type="Pfam" id="PF00326"/>
    </source>
</evidence>
<evidence type="ECO:0000256" key="1">
    <source>
        <dbReference type="ARBA" id="ARBA00022801"/>
    </source>
</evidence>
<keyword evidence="4" id="KW-1185">Reference proteome</keyword>
<reference evidence="3 4" key="1">
    <citation type="submission" date="2004-11" db="EMBL/GenBank/DDBJ databases">
        <title>Complete genome sequence of Thermus thermophilus HB8.</title>
        <authorList>
            <person name="Masui R."/>
            <person name="Kurokawa K."/>
            <person name="Nakagawa N."/>
            <person name="Tokunaga F."/>
            <person name="Koyama Y."/>
            <person name="Shibata T."/>
            <person name="Oshima T."/>
            <person name="Yokoyama S."/>
            <person name="Yasunaga T."/>
            <person name="Kuramitsu S."/>
        </authorList>
    </citation>
    <scope>NUCLEOTIDE SEQUENCE [LARGE SCALE GENOMIC DNA]</scope>
    <source>
        <strain evidence="4">ATCC 27634 / DSM 579 / HB8</strain>
    </source>
</reference>
<dbReference type="Proteomes" id="UP000000532">
    <property type="component" value="Chromosome"/>
</dbReference>
<dbReference type="SUPFAM" id="SSF82171">
    <property type="entry name" value="DPP6 N-terminal domain-like"/>
    <property type="match status" value="1"/>
</dbReference>
<dbReference type="ESTHER" id="thet2-q72i91">
    <property type="family name" value="ACPH_Peptidase_S9"/>
</dbReference>
<keyword evidence="1" id="KW-0378">Hydrolase</keyword>
<gene>
    <name evidence="3" type="ordered locus">TTHA1605</name>
</gene>
<dbReference type="PANTHER" id="PTHR42776">
    <property type="entry name" value="SERINE PEPTIDASE S9 FAMILY MEMBER"/>
    <property type="match status" value="1"/>
</dbReference>
<dbReference type="KEGG" id="ttj:TTHA1605"/>
<protein>
    <submittedName>
        <fullName evidence="3">Probable acylamino-acid-releasing enzyme</fullName>
    </submittedName>
</protein>
<dbReference type="EnsemblBacteria" id="BAD71428">
    <property type="protein sequence ID" value="BAD71428"/>
    <property type="gene ID" value="BAD71428"/>
</dbReference>
<dbReference type="PANTHER" id="PTHR42776:SF27">
    <property type="entry name" value="DIPEPTIDYL PEPTIDASE FAMILY MEMBER 6"/>
    <property type="match status" value="1"/>
</dbReference>
<dbReference type="InterPro" id="IPR029058">
    <property type="entry name" value="AB_hydrolase_fold"/>
</dbReference>
<dbReference type="eggNOG" id="COG1506">
    <property type="taxonomic scope" value="Bacteria"/>
</dbReference>
<sequence length="618" mass="69533">MPPGGLCGRMTGQYYDGMEPETLLKLRFLSDLTPGPEGLPLFLLTEIQEGDPPRYRSRIALFDGALRLLTQEEARRPRYRAPFLYFLRRVGEREELFRLDLRGGEAERLTETAGVLDYALGPGGGVAFLALKEAPRPGGPRRFQGWPFKFDGRGLLPEGNVALYALEEGKVRLLLDRYPPPKEMVYAPEGLYLVMPEDARAQAEGRDTLFLLREGRLEKVYGGVGPIFALEWSPEGLFFLGHAFERGGGTEARLYHLRGGEARVLLEGSLQNSLNSDLRYGQHPQGPRWGEDGVYVVRTEAGRARLYRVGLDGKAEALTEEGSVLAFALTERGLFLLKEDFTHPARLEGPLGTFDPNAGVLDLAEPLYTEWTSPEGHKVPGWVLLPEGEGPHPVILYIHGGPHTAFGAAPMLELQLFRRAGYAVAFSNPRGSTGYGQDFALLEGEWGERDERDLMGFLDHVLAHFPLDPKRVGVAGGSYGGYMTNWLTARYPERFKAAVTDRSICNWLSFFGASDIGPRFTYLELKAKPWERSEVLWEKSPLRLVHRVRTPTLVVHSEEDHRCPIDQGETWYTALFHLGVKTAFFRVPEEGHELSRSGRPDRRLARLRAYLDWWRENL</sequence>
<accession>Q5SHX5</accession>
<dbReference type="InterPro" id="IPR001375">
    <property type="entry name" value="Peptidase_S9_cat"/>
</dbReference>
<dbReference type="AlphaFoldDB" id="Q5SHX5"/>
<dbReference type="eggNOG" id="COG0823">
    <property type="taxonomic scope" value="Bacteria"/>
</dbReference>
<dbReference type="HOGENOM" id="CLU_008615_2_1_0"/>
<dbReference type="GO" id="GO:0004252">
    <property type="term" value="F:serine-type endopeptidase activity"/>
    <property type="evidence" value="ECO:0007669"/>
    <property type="project" value="TreeGrafter"/>
</dbReference>
<organism evidence="3 4">
    <name type="scientific">Thermus thermophilus (strain ATCC 27634 / DSM 579 / HB8)</name>
    <dbReference type="NCBI Taxonomy" id="300852"/>
    <lineage>
        <taxon>Bacteria</taxon>
        <taxon>Thermotogati</taxon>
        <taxon>Deinococcota</taxon>
        <taxon>Deinococci</taxon>
        <taxon>Thermales</taxon>
        <taxon>Thermaceae</taxon>
        <taxon>Thermus</taxon>
    </lineage>
</organism>